<proteinExistence type="predicted"/>
<dbReference type="AlphaFoldDB" id="A0AAJ0GAH8"/>
<keyword evidence="3" id="KW-1185">Reference proteome</keyword>
<sequence>MEVPSINLGKIFGTPGQAPAADKQDSTVGNNDAAIGTNDAAPVVERTADKTVEAPVVKDEGVTTVEKDVAPAVEHETVTTKHEEKEQTVIDKERHQDLYHTTIQPAKDREVLPEQHNYEDTETQVKHVEHDDAAVEGKAADRNAGFENTSTEGKTIEKKTEEPTKVANEEVHQHLHETIQPVIEKETIVPQVTHKTIHVKEIHHDAAVDQGTTVEAPVSVDELNKTLERK</sequence>
<name>A0AAJ0GAH8_9PEZI</name>
<evidence type="ECO:0000256" key="1">
    <source>
        <dbReference type="SAM" id="MobiDB-lite"/>
    </source>
</evidence>
<dbReference type="PANTHER" id="PTHR38703:SF1">
    <property type="entry name" value="ALLERGEN"/>
    <property type="match status" value="1"/>
</dbReference>
<dbReference type="PANTHER" id="PTHR38703">
    <property type="entry name" value="CHROMOSOME 8, WHOLE GENOME SHOTGUN SEQUENCE"/>
    <property type="match status" value="1"/>
</dbReference>
<evidence type="ECO:0008006" key="4">
    <source>
        <dbReference type="Google" id="ProtNLM"/>
    </source>
</evidence>
<feature type="region of interest" description="Disordered" evidence="1">
    <location>
        <begin position="1"/>
        <end position="40"/>
    </location>
</feature>
<protein>
    <recommendedName>
        <fullName evidence="4">Allergen</fullName>
    </recommendedName>
</protein>
<evidence type="ECO:0000313" key="2">
    <source>
        <dbReference type="EMBL" id="KAK3050720.1"/>
    </source>
</evidence>
<reference evidence="2" key="1">
    <citation type="submission" date="2023-04" db="EMBL/GenBank/DDBJ databases">
        <title>Black Yeasts Isolated from many extreme environments.</title>
        <authorList>
            <person name="Coleine C."/>
            <person name="Stajich J.E."/>
            <person name="Selbmann L."/>
        </authorList>
    </citation>
    <scope>NUCLEOTIDE SEQUENCE</scope>
    <source>
        <strain evidence="2">CCFEE 5312</strain>
    </source>
</reference>
<dbReference type="EMBL" id="JAWDJX010000030">
    <property type="protein sequence ID" value="KAK3050720.1"/>
    <property type="molecule type" value="Genomic_DNA"/>
</dbReference>
<dbReference type="Proteomes" id="UP001271007">
    <property type="component" value="Unassembled WGS sequence"/>
</dbReference>
<organism evidence="2 3">
    <name type="scientific">Extremus antarcticus</name>
    <dbReference type="NCBI Taxonomy" id="702011"/>
    <lineage>
        <taxon>Eukaryota</taxon>
        <taxon>Fungi</taxon>
        <taxon>Dikarya</taxon>
        <taxon>Ascomycota</taxon>
        <taxon>Pezizomycotina</taxon>
        <taxon>Dothideomycetes</taxon>
        <taxon>Dothideomycetidae</taxon>
        <taxon>Mycosphaerellales</taxon>
        <taxon>Extremaceae</taxon>
        <taxon>Extremus</taxon>
    </lineage>
</organism>
<gene>
    <name evidence="2" type="ORF">LTR09_008086</name>
</gene>
<accession>A0AAJ0GAH8</accession>
<evidence type="ECO:0000313" key="3">
    <source>
        <dbReference type="Proteomes" id="UP001271007"/>
    </source>
</evidence>
<comment type="caution">
    <text evidence="2">The sequence shown here is derived from an EMBL/GenBank/DDBJ whole genome shotgun (WGS) entry which is preliminary data.</text>
</comment>